<dbReference type="AlphaFoldDB" id="A0A427XIQ7"/>
<evidence type="ECO:0000313" key="2">
    <source>
        <dbReference type="Proteomes" id="UP000279236"/>
    </source>
</evidence>
<keyword evidence="2" id="KW-1185">Reference proteome</keyword>
<comment type="caution">
    <text evidence="1">The sequence shown here is derived from an EMBL/GenBank/DDBJ whole genome shotgun (WGS) entry which is preliminary data.</text>
</comment>
<reference evidence="1 2" key="1">
    <citation type="submission" date="2018-11" db="EMBL/GenBank/DDBJ databases">
        <title>Genome sequence of Apiotrichum porosum DSM 27194.</title>
        <authorList>
            <person name="Aliyu H."/>
            <person name="Gorte O."/>
            <person name="Ochsenreither K."/>
        </authorList>
    </citation>
    <scope>NUCLEOTIDE SEQUENCE [LARGE SCALE GENOMIC DNA]</scope>
    <source>
        <strain evidence="1 2">DSM 27194</strain>
    </source>
</reference>
<dbReference type="GeneID" id="39586198"/>
<proteinExistence type="predicted"/>
<sequence>MTIPLQATTTRDAAAPPAREPLYQRLLDAARDRHITPPITRKDTVAWNGCSPGNDGHTDGHPQRVTIEAAAYPHLIDNIIRYCDRQTLWSIAATSRQGLWSALRHVAQHVTLTDLQPSREERFRAGPRACGVEVWSLLGLLVITLETDKGTKHAFHWTVPATTNPGDTANWSETLLLFLLTHTKIVDLEGHFGTTWNWVRKRPVAFPAMLAVALSGVHTARLFLEAGQLLHECPLNTKTLVVFTAAYPQRQLAQGLTDIVPDQVETLVLTHVFHDWSVFTQGHIRRFPYSVSLTLKRVVIVLNIRETMDRLSHHPGLFAPQRQQFGVLQGIVSEMQLCLPHIAHTIVVPVTIHPNLLCQRAPASFGEVRQRFYIQLAAQRQISMRAAVSVVRLLSMDEYRSETSAQDFEIETNPETVDRLWM</sequence>
<dbReference type="Proteomes" id="UP000279236">
    <property type="component" value="Unassembled WGS sequence"/>
</dbReference>
<gene>
    <name evidence="1" type="ORF">EHS24_001655</name>
</gene>
<protein>
    <submittedName>
        <fullName evidence="1">Uncharacterized protein</fullName>
    </submittedName>
</protein>
<dbReference type="EMBL" id="RSCE01000011">
    <property type="protein sequence ID" value="RSH78750.1"/>
    <property type="molecule type" value="Genomic_DNA"/>
</dbReference>
<organism evidence="1 2">
    <name type="scientific">Apiotrichum porosum</name>
    <dbReference type="NCBI Taxonomy" id="105984"/>
    <lineage>
        <taxon>Eukaryota</taxon>
        <taxon>Fungi</taxon>
        <taxon>Dikarya</taxon>
        <taxon>Basidiomycota</taxon>
        <taxon>Agaricomycotina</taxon>
        <taxon>Tremellomycetes</taxon>
        <taxon>Trichosporonales</taxon>
        <taxon>Trichosporonaceae</taxon>
        <taxon>Apiotrichum</taxon>
    </lineage>
</organism>
<evidence type="ECO:0000313" key="1">
    <source>
        <dbReference type="EMBL" id="RSH78750.1"/>
    </source>
</evidence>
<dbReference type="RefSeq" id="XP_028473897.1">
    <property type="nucleotide sequence ID" value="XM_028617434.1"/>
</dbReference>
<accession>A0A427XIQ7</accession>
<name>A0A427XIQ7_9TREE</name>